<reference evidence="2" key="1">
    <citation type="journal article" date="2015" name="Nature">
        <title>Complex archaea that bridge the gap between prokaryotes and eukaryotes.</title>
        <authorList>
            <person name="Spang A."/>
            <person name="Saw J.H."/>
            <person name="Jorgensen S.L."/>
            <person name="Zaremba-Niedzwiedzka K."/>
            <person name="Martijn J."/>
            <person name="Lind A.E."/>
            <person name="van Eijk R."/>
            <person name="Schleper C."/>
            <person name="Guy L."/>
            <person name="Ettema T.J."/>
        </authorList>
    </citation>
    <scope>NUCLEOTIDE SEQUENCE</scope>
</reference>
<protein>
    <submittedName>
        <fullName evidence="2">Uncharacterized protein</fullName>
    </submittedName>
</protein>
<dbReference type="EMBL" id="LAZR01000051">
    <property type="protein sequence ID" value="KKN98520.1"/>
    <property type="molecule type" value="Genomic_DNA"/>
</dbReference>
<keyword evidence="1" id="KW-0175">Coiled coil</keyword>
<gene>
    <name evidence="2" type="ORF">LCGC14_0146310</name>
</gene>
<dbReference type="AlphaFoldDB" id="A0A0F9UZX8"/>
<evidence type="ECO:0000256" key="1">
    <source>
        <dbReference type="SAM" id="Coils"/>
    </source>
</evidence>
<organism evidence="2">
    <name type="scientific">marine sediment metagenome</name>
    <dbReference type="NCBI Taxonomy" id="412755"/>
    <lineage>
        <taxon>unclassified sequences</taxon>
        <taxon>metagenomes</taxon>
        <taxon>ecological metagenomes</taxon>
    </lineage>
</organism>
<name>A0A0F9UZX8_9ZZZZ</name>
<comment type="caution">
    <text evidence="2">The sequence shown here is derived from an EMBL/GenBank/DDBJ whole genome shotgun (WGS) entry which is preliminary data.</text>
</comment>
<feature type="coiled-coil region" evidence="1">
    <location>
        <begin position="42"/>
        <end position="69"/>
    </location>
</feature>
<evidence type="ECO:0000313" key="2">
    <source>
        <dbReference type="EMBL" id="KKN98520.1"/>
    </source>
</evidence>
<sequence length="69" mass="8110">MDKKYPELKIGKIESFSPTGRHNLVPEIQHLGFNPILVALNRKRFNMKLTKLNIDYKALENTIMDKKIR</sequence>
<proteinExistence type="predicted"/>
<accession>A0A0F9UZX8</accession>